<keyword evidence="4" id="KW-0472">Membrane</keyword>
<keyword evidence="8" id="KW-1185">Reference proteome</keyword>
<evidence type="ECO:0000256" key="2">
    <source>
        <dbReference type="ARBA" id="ARBA00022692"/>
    </source>
</evidence>
<dbReference type="SUPFAM" id="SSF74653">
    <property type="entry name" value="TolA/TonB C-terminal domain"/>
    <property type="match status" value="1"/>
</dbReference>
<evidence type="ECO:0000256" key="5">
    <source>
        <dbReference type="SAM" id="MobiDB-lite"/>
    </source>
</evidence>
<sequence length="343" mass="34852">MKPGVEVVLFGGLAVGLHLLVLAAVLPESGADSGGSGGSEGDSLVSLEAARTQLATQVARWGQAPETAPAPVAPTTPLSEPRLPASEPAQTSDTPTPLPVQPAPALPLPQPDSLPDPVALPLAAPQLASALTELPALPRASETAPETPTSAPAPARPTSPEPPKALARPAAEPAPTAMTAPPPLPPLAKPAPRPAPKPAGSQPAPDRPVAQRAQPASEGAVAQRAAGTGATPMAGTGAQTGGATLNPGARKSLMTDWGSQIRARIERRKRFPPTLRRGGRVVVNVRVSRDGELLGVALRQSSGQAALDEAALAAVTRIRRFPPAPEALTGKSFLFSIPIAFRR</sequence>
<feature type="compositionally biased region" description="Low complexity" evidence="5">
    <location>
        <begin position="140"/>
        <end position="153"/>
    </location>
</feature>
<dbReference type="InterPro" id="IPR037682">
    <property type="entry name" value="TonB_C"/>
</dbReference>
<dbReference type="RefSeq" id="WP_284481118.1">
    <property type="nucleotide sequence ID" value="NZ_JASNJD010000007.1"/>
</dbReference>
<evidence type="ECO:0000313" key="8">
    <source>
        <dbReference type="Proteomes" id="UP001243757"/>
    </source>
</evidence>
<evidence type="ECO:0000256" key="4">
    <source>
        <dbReference type="ARBA" id="ARBA00023136"/>
    </source>
</evidence>
<dbReference type="Gene3D" id="3.30.1150.10">
    <property type="match status" value="1"/>
</dbReference>
<dbReference type="Proteomes" id="UP001243757">
    <property type="component" value="Unassembled WGS sequence"/>
</dbReference>
<feature type="compositionally biased region" description="Low complexity" evidence="5">
    <location>
        <begin position="64"/>
        <end position="77"/>
    </location>
</feature>
<keyword evidence="2" id="KW-0812">Transmembrane</keyword>
<feature type="region of interest" description="Disordered" evidence="5">
    <location>
        <begin position="60"/>
        <end position="119"/>
    </location>
</feature>
<keyword evidence="3" id="KW-1133">Transmembrane helix</keyword>
<dbReference type="PROSITE" id="PS52015">
    <property type="entry name" value="TONB_CTD"/>
    <property type="match status" value="1"/>
</dbReference>
<dbReference type="Pfam" id="PF13103">
    <property type="entry name" value="TonB_2"/>
    <property type="match status" value="1"/>
</dbReference>
<evidence type="ECO:0000259" key="6">
    <source>
        <dbReference type="PROSITE" id="PS52015"/>
    </source>
</evidence>
<evidence type="ECO:0000313" key="7">
    <source>
        <dbReference type="EMBL" id="MDK3018303.1"/>
    </source>
</evidence>
<comment type="caution">
    <text evidence="7">The sequence shown here is derived from an EMBL/GenBank/DDBJ whole genome shotgun (WGS) entry which is preliminary data.</text>
</comment>
<dbReference type="EMBL" id="JASNJD010000007">
    <property type="protein sequence ID" value="MDK3018303.1"/>
    <property type="molecule type" value="Genomic_DNA"/>
</dbReference>
<comment type="subcellular location">
    <subcellularLocation>
        <location evidence="1">Membrane</location>
        <topology evidence="1">Single-pass membrane protein</topology>
    </subcellularLocation>
</comment>
<reference evidence="7 8" key="1">
    <citation type="submission" date="2023-05" db="EMBL/GenBank/DDBJ databases">
        <title>Pseudodonghicola sp. nov.</title>
        <authorList>
            <person name="Huang J."/>
        </authorList>
    </citation>
    <scope>NUCLEOTIDE SEQUENCE [LARGE SCALE GENOMIC DNA]</scope>
    <source>
        <strain evidence="7 8">IC7</strain>
    </source>
</reference>
<evidence type="ECO:0000256" key="3">
    <source>
        <dbReference type="ARBA" id="ARBA00022989"/>
    </source>
</evidence>
<organism evidence="7 8">
    <name type="scientific">Pseudodonghicola flavimaris</name>
    <dbReference type="NCBI Taxonomy" id="3050036"/>
    <lineage>
        <taxon>Bacteria</taxon>
        <taxon>Pseudomonadati</taxon>
        <taxon>Pseudomonadota</taxon>
        <taxon>Alphaproteobacteria</taxon>
        <taxon>Rhodobacterales</taxon>
        <taxon>Paracoccaceae</taxon>
        <taxon>Pseudodonghicola</taxon>
    </lineage>
</organism>
<gene>
    <name evidence="7" type="ORF">QO033_11495</name>
</gene>
<protein>
    <submittedName>
        <fullName evidence="7">TonB family protein</fullName>
    </submittedName>
</protein>
<accession>A0ABT7F131</accession>
<evidence type="ECO:0000256" key="1">
    <source>
        <dbReference type="ARBA" id="ARBA00004167"/>
    </source>
</evidence>
<dbReference type="NCBIfam" id="TIGR01352">
    <property type="entry name" value="tonB_Cterm"/>
    <property type="match status" value="1"/>
</dbReference>
<feature type="domain" description="TonB C-terminal" evidence="6">
    <location>
        <begin position="256"/>
        <end position="343"/>
    </location>
</feature>
<dbReference type="InterPro" id="IPR006260">
    <property type="entry name" value="TonB/TolA_C"/>
</dbReference>
<feature type="compositionally biased region" description="Pro residues" evidence="5">
    <location>
        <begin position="180"/>
        <end position="197"/>
    </location>
</feature>
<proteinExistence type="predicted"/>
<feature type="compositionally biased region" description="Low complexity" evidence="5">
    <location>
        <begin position="225"/>
        <end position="244"/>
    </location>
</feature>
<feature type="region of interest" description="Disordered" evidence="5">
    <location>
        <begin position="139"/>
        <end position="251"/>
    </location>
</feature>
<feature type="compositionally biased region" description="Low complexity" evidence="5">
    <location>
        <begin position="164"/>
        <end position="179"/>
    </location>
</feature>
<feature type="compositionally biased region" description="Pro residues" evidence="5">
    <location>
        <begin position="154"/>
        <end position="163"/>
    </location>
</feature>
<feature type="compositionally biased region" description="Pro residues" evidence="5">
    <location>
        <begin position="96"/>
        <end position="114"/>
    </location>
</feature>
<name>A0ABT7F131_9RHOB</name>